<evidence type="ECO:0000313" key="15">
    <source>
        <dbReference type="EMBL" id="MBC1172418.1"/>
    </source>
</evidence>
<evidence type="ECO:0000313" key="17">
    <source>
        <dbReference type="Proteomes" id="UP000092461"/>
    </source>
</evidence>
<dbReference type="GO" id="GO:0006006">
    <property type="term" value="P:glucose metabolic process"/>
    <property type="evidence" value="ECO:0007669"/>
    <property type="project" value="UniProtKB-ARBA"/>
</dbReference>
<dbReference type="GO" id="GO:0005739">
    <property type="term" value="C:mitochondrion"/>
    <property type="evidence" value="ECO:0007669"/>
    <property type="project" value="TreeGrafter"/>
</dbReference>
<dbReference type="EnsemblMetazoa" id="LLOJ005419-RA">
    <property type="protein sequence ID" value="LLOJ005419-PA"/>
    <property type="gene ID" value="LLOJ005419"/>
</dbReference>
<dbReference type="PROSITE" id="PS00378">
    <property type="entry name" value="HEXOKINASE_1"/>
    <property type="match status" value="1"/>
</dbReference>
<dbReference type="Pfam" id="PF00349">
    <property type="entry name" value="Hexokinase_1"/>
    <property type="match status" value="1"/>
</dbReference>
<accession>A0A1B0CLD2</accession>
<evidence type="ECO:0000256" key="7">
    <source>
        <dbReference type="ARBA" id="ARBA00022840"/>
    </source>
</evidence>
<dbReference type="PANTHER" id="PTHR19443">
    <property type="entry name" value="HEXOKINASE"/>
    <property type="match status" value="1"/>
</dbReference>
<comment type="catalytic activity">
    <reaction evidence="11">
        <text>D-glucose + ATP = D-glucose 6-phosphate + ADP + H(+)</text>
        <dbReference type="Rhea" id="RHEA:17825"/>
        <dbReference type="ChEBI" id="CHEBI:4167"/>
        <dbReference type="ChEBI" id="CHEBI:15378"/>
        <dbReference type="ChEBI" id="CHEBI:30616"/>
        <dbReference type="ChEBI" id="CHEBI:61548"/>
        <dbReference type="ChEBI" id="CHEBI:456216"/>
        <dbReference type="EC" id="2.7.1.1"/>
    </reaction>
    <physiologicalReaction direction="left-to-right" evidence="11">
        <dbReference type="Rhea" id="RHEA:17826"/>
    </physiologicalReaction>
</comment>
<dbReference type="Proteomes" id="UP000092461">
    <property type="component" value="Unassembled WGS sequence"/>
</dbReference>
<reference evidence="17" key="1">
    <citation type="submission" date="2012-05" db="EMBL/GenBank/DDBJ databases">
        <title>Whole Genome Assembly of Lutzomyia longipalpis.</title>
        <authorList>
            <person name="Richards S."/>
            <person name="Qu C."/>
            <person name="Dillon R."/>
            <person name="Worley K."/>
            <person name="Scherer S."/>
            <person name="Batterton M."/>
            <person name="Taylor A."/>
            <person name="Hawes A."/>
            <person name="Hernandez B."/>
            <person name="Kovar C."/>
            <person name="Mandapat C."/>
            <person name="Pham C."/>
            <person name="Qu C."/>
            <person name="Jing C."/>
            <person name="Bess C."/>
            <person name="Bandaranaike D."/>
            <person name="Ngo D."/>
            <person name="Ongeri F."/>
            <person name="Arias F."/>
            <person name="Lara F."/>
            <person name="Weissenberger G."/>
            <person name="Kamau G."/>
            <person name="Han H."/>
            <person name="Shen H."/>
            <person name="Dinh H."/>
            <person name="Khalil I."/>
            <person name="Jones J."/>
            <person name="Shafer J."/>
            <person name="Jayaseelan J."/>
            <person name="Quiroz J."/>
            <person name="Blankenburg K."/>
            <person name="Nguyen L."/>
            <person name="Jackson L."/>
            <person name="Francisco L."/>
            <person name="Tang L.-Y."/>
            <person name="Pu L.-L."/>
            <person name="Perales L."/>
            <person name="Lorensuhewa L."/>
            <person name="Munidasa M."/>
            <person name="Coyle M."/>
            <person name="Taylor M."/>
            <person name="Puazo M."/>
            <person name="Firestine M."/>
            <person name="Scheel M."/>
            <person name="Javaid M."/>
            <person name="Wang M."/>
            <person name="Li M."/>
            <person name="Tabassum N."/>
            <person name="Saada N."/>
            <person name="Osuji N."/>
            <person name="Aqrawi P."/>
            <person name="Fu Q."/>
            <person name="Thornton R."/>
            <person name="Raj R."/>
            <person name="Goodspeed R."/>
            <person name="Mata R."/>
            <person name="Najjar R."/>
            <person name="Gubbala S."/>
            <person name="Lee S."/>
            <person name="Denson S."/>
            <person name="Patil S."/>
            <person name="Macmil S."/>
            <person name="Qi S."/>
            <person name="Matskevitch T."/>
            <person name="Palculict T."/>
            <person name="Mathew T."/>
            <person name="Vee V."/>
            <person name="Velamala V."/>
            <person name="Korchina V."/>
            <person name="Cai W."/>
            <person name="Liu W."/>
            <person name="Dai W."/>
            <person name="Zou X."/>
            <person name="Zhu Y."/>
            <person name="Zhang Y."/>
            <person name="Wu Y.-Q."/>
            <person name="Xin Y."/>
            <person name="Nazarath L."/>
            <person name="Kovar C."/>
            <person name="Han Y."/>
            <person name="Muzny D."/>
            <person name="Gibbs R."/>
        </authorList>
    </citation>
    <scope>NUCLEOTIDE SEQUENCE [LARGE SCALE GENOMIC DNA]</scope>
    <source>
        <strain evidence="17">Jacobina</strain>
    </source>
</reference>
<evidence type="ECO:0000256" key="1">
    <source>
        <dbReference type="ARBA" id="ARBA00004888"/>
    </source>
</evidence>
<comment type="catalytic activity">
    <reaction evidence="10">
        <text>D-fructose + ATP = D-fructose 6-phosphate + ADP + H(+)</text>
        <dbReference type="Rhea" id="RHEA:16125"/>
        <dbReference type="ChEBI" id="CHEBI:15378"/>
        <dbReference type="ChEBI" id="CHEBI:30616"/>
        <dbReference type="ChEBI" id="CHEBI:37721"/>
        <dbReference type="ChEBI" id="CHEBI:61527"/>
        <dbReference type="ChEBI" id="CHEBI:456216"/>
        <dbReference type="EC" id="2.7.1.1"/>
    </reaction>
    <physiologicalReaction direction="left-to-right" evidence="10">
        <dbReference type="Rhea" id="RHEA:16126"/>
    </physiologicalReaction>
</comment>
<dbReference type="GO" id="GO:0005829">
    <property type="term" value="C:cytosol"/>
    <property type="evidence" value="ECO:0007669"/>
    <property type="project" value="TreeGrafter"/>
</dbReference>
<organism evidence="16 17">
    <name type="scientific">Lutzomyia longipalpis</name>
    <name type="common">Sand fly</name>
    <dbReference type="NCBI Taxonomy" id="7200"/>
    <lineage>
        <taxon>Eukaryota</taxon>
        <taxon>Metazoa</taxon>
        <taxon>Ecdysozoa</taxon>
        <taxon>Arthropoda</taxon>
        <taxon>Hexapoda</taxon>
        <taxon>Insecta</taxon>
        <taxon>Pterygota</taxon>
        <taxon>Neoptera</taxon>
        <taxon>Endopterygota</taxon>
        <taxon>Diptera</taxon>
        <taxon>Nematocera</taxon>
        <taxon>Psychodoidea</taxon>
        <taxon>Psychodidae</taxon>
        <taxon>Lutzomyia</taxon>
        <taxon>Lutzomyia</taxon>
    </lineage>
</organism>
<proteinExistence type="inferred from homology"/>
<reference evidence="16" key="3">
    <citation type="submission" date="2020-05" db="UniProtKB">
        <authorList>
            <consortium name="EnsemblMetazoa"/>
        </authorList>
    </citation>
    <scope>IDENTIFICATION</scope>
    <source>
        <strain evidence="16">Jacobina</strain>
    </source>
</reference>
<dbReference type="FunFam" id="3.30.420.40:FF:000805">
    <property type="entry name" value="Hexokinase-2"/>
    <property type="match status" value="1"/>
</dbReference>
<feature type="domain" description="Hexokinase C-terminal" evidence="14">
    <location>
        <begin position="219"/>
        <end position="318"/>
    </location>
</feature>
<keyword evidence="5 12" id="KW-0547">Nucleotide-binding</keyword>
<evidence type="ECO:0000256" key="11">
    <source>
        <dbReference type="ARBA" id="ARBA00048160"/>
    </source>
</evidence>
<sequence>MDFKLEQIGKIDIGNVEKNQKVNQLLERLHLPAEQLARVAEIFEEEMDLALADRPSSLQMENTYVPELPNGRETGKYLALDLGGTNFRVLLLELQNGVGVREEVEHFVISDEIRLGEGRDLFDRLAECLETFLVRLGMQHERLALGFTFSFPMHHRGIDSGTLVTWTKSFNCANVEGECAVRLLREAIARRHLLVDIVAIVNDTTGTLMQGALMEPRTRIGMILGTGSNACYMEEADRVKHWETQHDQVEHVCIDIEWGAFGDNGRIDFIKTPYDVEVDKESLLRGSFTFEKYIGGKYLGELFRVICGHLVEQKVLFNLGYVEKEISQADVAILKHVAALVSNRASHLVAVLLSVLLRRIGNTEETVIAVDGSLYRHHPRLRTWIERNMMQMVPQHPFRLNLALDGSGKGAALVAAIADRLASTKK</sequence>
<evidence type="ECO:0000259" key="14">
    <source>
        <dbReference type="Pfam" id="PF03727"/>
    </source>
</evidence>
<feature type="domain" description="Hexokinase N-terminal" evidence="13">
    <location>
        <begin position="22"/>
        <end position="212"/>
    </location>
</feature>
<evidence type="ECO:0000256" key="2">
    <source>
        <dbReference type="ARBA" id="ARBA00005028"/>
    </source>
</evidence>
<dbReference type="PROSITE" id="PS51748">
    <property type="entry name" value="HEXOKINASE_2"/>
    <property type="match status" value="1"/>
</dbReference>
<keyword evidence="6 12" id="KW-0418">Kinase</keyword>
<dbReference type="Gene3D" id="3.40.367.20">
    <property type="match status" value="2"/>
</dbReference>
<protein>
    <recommendedName>
        <fullName evidence="12">Phosphotransferase</fullName>
        <ecNumber evidence="12">2.7.1.-</ecNumber>
    </recommendedName>
</protein>
<comment type="pathway">
    <text evidence="2">Carbohydrate metabolism; hexose metabolism.</text>
</comment>
<dbReference type="InterPro" id="IPR022672">
    <property type="entry name" value="Hexokinase_N"/>
</dbReference>
<dbReference type="UniPathway" id="UPA00242"/>
<dbReference type="EMBL" id="AJWK01017091">
    <property type="status" value="NOT_ANNOTATED_CDS"/>
    <property type="molecule type" value="Genomic_DNA"/>
</dbReference>
<dbReference type="GO" id="GO:0004340">
    <property type="term" value="F:glucokinase activity"/>
    <property type="evidence" value="ECO:0007669"/>
    <property type="project" value="TreeGrafter"/>
</dbReference>
<evidence type="ECO:0000256" key="4">
    <source>
        <dbReference type="ARBA" id="ARBA00022679"/>
    </source>
</evidence>
<dbReference type="Gene3D" id="3.30.420.40">
    <property type="match status" value="1"/>
</dbReference>
<comment type="catalytic activity">
    <reaction evidence="9">
        <text>a D-hexose + ATP = a D-hexose 6-phosphate + ADP + H(+)</text>
        <dbReference type="Rhea" id="RHEA:22740"/>
        <dbReference type="ChEBI" id="CHEBI:4194"/>
        <dbReference type="ChEBI" id="CHEBI:15378"/>
        <dbReference type="ChEBI" id="CHEBI:30616"/>
        <dbReference type="ChEBI" id="CHEBI:229467"/>
        <dbReference type="ChEBI" id="CHEBI:456216"/>
        <dbReference type="EC" id="2.7.1.1"/>
    </reaction>
    <physiologicalReaction direction="left-to-right" evidence="9">
        <dbReference type="Rhea" id="RHEA:22741"/>
    </physiologicalReaction>
</comment>
<dbReference type="Pfam" id="PF03727">
    <property type="entry name" value="Hexokinase_2"/>
    <property type="match status" value="2"/>
</dbReference>
<evidence type="ECO:0000313" key="16">
    <source>
        <dbReference type="EnsemblMetazoa" id="LLOJ005419-PA"/>
    </source>
</evidence>
<dbReference type="EMBL" id="GITU01003715">
    <property type="protein sequence ID" value="MBC1172418.1"/>
    <property type="molecule type" value="Transcribed_RNA"/>
</dbReference>
<dbReference type="InterPro" id="IPR022673">
    <property type="entry name" value="Hexokinase_C"/>
</dbReference>
<dbReference type="GO" id="GO:0001678">
    <property type="term" value="P:intracellular glucose homeostasis"/>
    <property type="evidence" value="ECO:0007669"/>
    <property type="project" value="InterPro"/>
</dbReference>
<dbReference type="GO" id="GO:0006096">
    <property type="term" value="P:glycolytic process"/>
    <property type="evidence" value="ECO:0007669"/>
    <property type="project" value="UniProtKB-UniPathway"/>
</dbReference>
<dbReference type="EC" id="2.7.1.-" evidence="12"/>
<dbReference type="AlphaFoldDB" id="A0A1B0CLD2"/>
<evidence type="ECO:0000256" key="12">
    <source>
        <dbReference type="RuleBase" id="RU362007"/>
    </source>
</evidence>
<dbReference type="GO" id="GO:0005524">
    <property type="term" value="F:ATP binding"/>
    <property type="evidence" value="ECO:0007669"/>
    <property type="project" value="UniProtKB-UniRule"/>
</dbReference>
<dbReference type="SUPFAM" id="SSF53067">
    <property type="entry name" value="Actin-like ATPase domain"/>
    <property type="match status" value="2"/>
</dbReference>
<reference evidence="15" key="2">
    <citation type="journal article" date="2020" name="BMC">
        <title>Leishmania infection induces a limited differential gene expression in the sand fly midgut.</title>
        <authorList>
            <person name="Coutinho-Abreu I.V."/>
            <person name="Serafim T.D."/>
            <person name="Meneses C."/>
            <person name="Kamhawi S."/>
            <person name="Oliveira F."/>
            <person name="Valenzuela J.G."/>
        </authorList>
    </citation>
    <scope>NUCLEOTIDE SEQUENCE</scope>
    <source>
        <strain evidence="15">Jacobina</strain>
        <tissue evidence="15">Midgut</tissue>
    </source>
</reference>
<dbReference type="UniPathway" id="UPA00109">
    <property type="reaction ID" value="UER00180"/>
</dbReference>
<dbReference type="GO" id="GO:0008865">
    <property type="term" value="F:fructokinase activity"/>
    <property type="evidence" value="ECO:0007669"/>
    <property type="project" value="TreeGrafter"/>
</dbReference>
<feature type="domain" description="Hexokinase C-terminal" evidence="14">
    <location>
        <begin position="326"/>
        <end position="417"/>
    </location>
</feature>
<dbReference type="InterPro" id="IPR001312">
    <property type="entry name" value="Hexokinase"/>
</dbReference>
<dbReference type="PRINTS" id="PR00475">
    <property type="entry name" value="HEXOKINASE"/>
</dbReference>
<evidence type="ECO:0000256" key="3">
    <source>
        <dbReference type="ARBA" id="ARBA00009225"/>
    </source>
</evidence>
<dbReference type="PANTHER" id="PTHR19443:SF54">
    <property type="entry name" value="PHOSPHOTRANSFERASE"/>
    <property type="match status" value="1"/>
</dbReference>
<comment type="pathway">
    <text evidence="1">Carbohydrate degradation; glycolysis; D-glyceraldehyde 3-phosphate and glycerone phosphate from D-glucose: step 1/4.</text>
</comment>
<evidence type="ECO:0000256" key="6">
    <source>
        <dbReference type="ARBA" id="ARBA00022777"/>
    </source>
</evidence>
<keyword evidence="8 12" id="KW-0324">Glycolysis</keyword>
<dbReference type="GO" id="GO:0005536">
    <property type="term" value="F:D-glucose binding"/>
    <property type="evidence" value="ECO:0007669"/>
    <property type="project" value="InterPro"/>
</dbReference>
<evidence type="ECO:0000256" key="9">
    <source>
        <dbReference type="ARBA" id="ARBA00044613"/>
    </source>
</evidence>
<evidence type="ECO:0000256" key="5">
    <source>
        <dbReference type="ARBA" id="ARBA00022741"/>
    </source>
</evidence>
<dbReference type="VEuPathDB" id="VectorBase:LLOJ005419"/>
<comment type="similarity">
    <text evidence="3 12">Belongs to the hexokinase family.</text>
</comment>
<keyword evidence="17" id="KW-1185">Reference proteome</keyword>
<dbReference type="VEuPathDB" id="VectorBase:LLONM1_004023"/>
<evidence type="ECO:0000259" key="13">
    <source>
        <dbReference type="Pfam" id="PF00349"/>
    </source>
</evidence>
<dbReference type="InterPro" id="IPR019807">
    <property type="entry name" value="Hexokinase_BS"/>
</dbReference>
<dbReference type="InterPro" id="IPR043129">
    <property type="entry name" value="ATPase_NBD"/>
</dbReference>
<evidence type="ECO:0000256" key="10">
    <source>
        <dbReference type="ARBA" id="ARBA00047905"/>
    </source>
</evidence>
<keyword evidence="7 12" id="KW-0067">ATP-binding</keyword>
<keyword evidence="4 12" id="KW-0808">Transferase</keyword>
<name>A0A1B0CLD2_LUTLO</name>
<evidence type="ECO:0000256" key="8">
    <source>
        <dbReference type="ARBA" id="ARBA00023152"/>
    </source>
</evidence>